<feature type="coiled-coil region" evidence="1">
    <location>
        <begin position="304"/>
        <end position="366"/>
    </location>
</feature>
<evidence type="ECO:0000256" key="1">
    <source>
        <dbReference type="SAM" id="Coils"/>
    </source>
</evidence>
<dbReference type="Proteomes" id="UP000274756">
    <property type="component" value="Unassembled WGS sequence"/>
</dbReference>
<reference evidence="2 4" key="2">
    <citation type="submission" date="2018-11" db="EMBL/GenBank/DDBJ databases">
        <authorList>
            <consortium name="Pathogen Informatics"/>
        </authorList>
    </citation>
    <scope>NUCLEOTIDE SEQUENCE [LARGE SCALE GENOMIC DNA]</scope>
</reference>
<accession>A0A158Q4J1</accession>
<evidence type="ECO:0000313" key="4">
    <source>
        <dbReference type="Proteomes" id="UP000274756"/>
    </source>
</evidence>
<name>A0A158Q4J1_DRAME</name>
<dbReference type="OrthoDB" id="5873462at2759"/>
<keyword evidence="1" id="KW-0175">Coiled coil</keyword>
<evidence type="ECO:0000313" key="3">
    <source>
        <dbReference type="Proteomes" id="UP000038040"/>
    </source>
</evidence>
<reference evidence="5" key="1">
    <citation type="submission" date="2016-04" db="UniProtKB">
        <authorList>
            <consortium name="WormBaseParasite"/>
        </authorList>
    </citation>
    <scope>IDENTIFICATION</scope>
</reference>
<dbReference type="STRING" id="318479.A0A158Q4J1"/>
<organism evidence="3 5">
    <name type="scientific">Dracunculus medinensis</name>
    <name type="common">Guinea worm</name>
    <dbReference type="NCBI Taxonomy" id="318479"/>
    <lineage>
        <taxon>Eukaryota</taxon>
        <taxon>Metazoa</taxon>
        <taxon>Ecdysozoa</taxon>
        <taxon>Nematoda</taxon>
        <taxon>Chromadorea</taxon>
        <taxon>Rhabditida</taxon>
        <taxon>Spirurina</taxon>
        <taxon>Dracunculoidea</taxon>
        <taxon>Dracunculidae</taxon>
        <taxon>Dracunculus</taxon>
    </lineage>
</organism>
<dbReference type="EMBL" id="UYYG01001172">
    <property type="protein sequence ID" value="VDN58813.1"/>
    <property type="molecule type" value="Genomic_DNA"/>
</dbReference>
<dbReference type="AlphaFoldDB" id="A0A158Q4J1"/>
<keyword evidence="4" id="KW-1185">Reference proteome</keyword>
<gene>
    <name evidence="2" type="ORF">DME_LOCUS8786</name>
</gene>
<dbReference type="Proteomes" id="UP000038040">
    <property type="component" value="Unplaced"/>
</dbReference>
<dbReference type="WBParaSite" id="DME_0000498701-mRNA-1">
    <property type="protein sequence ID" value="DME_0000498701-mRNA-1"/>
    <property type="gene ID" value="DME_0000498701"/>
</dbReference>
<evidence type="ECO:0000313" key="2">
    <source>
        <dbReference type="EMBL" id="VDN58813.1"/>
    </source>
</evidence>
<protein>
    <submittedName>
        <fullName evidence="5">HMMR_C domain-containing protein</fullName>
    </submittedName>
</protein>
<evidence type="ECO:0000313" key="5">
    <source>
        <dbReference type="WBParaSite" id="DME_0000498701-mRNA-1"/>
    </source>
</evidence>
<proteinExistence type="predicted"/>
<sequence>MAVNEIVTEAELREKIRIIEEENKKLENEKLTIAELAREVLQKNCNKDVEIESLKRDIEKYVEEISQKSLVHFFKIKRRFLNLKLTLQNRNNDLVSAEQRNLQFQQELEIKNNIIAELRKQALMPSPDISRNDEENLELISASNKMVEMEREYKILADEFEKANVRICELQWCLEKEVSQKKELDQLYRGTQNEIQFVDERLKLEKDLVLLKTQNDRLRAQLEENKQENEELRQEIYLLRNHRNGIDEENIVDTHSEISKLRMEIAVLTEKLANQTSTAELKIPPEKENPVLYSRIYNYTNACLTEARKEVKALTRKLEQAIKERNEYFDKFEYSNIQHLREASRNRELECELELLKKKIELGENRCNRQIIGAKEICEKVNALNEHGSICPSLTFNSSVQSISQNDSTLVHETVTHCDYDAKNEDNSKCTNENSDRVESQSNLKRIITVNENGIIPLQKCFKFTKKQKEASAKNPVLVSGNSTRKTRLALRKKRIPRMEEFE</sequence>
<feature type="coiled-coil region" evidence="1">
    <location>
        <begin position="9"/>
        <end position="278"/>
    </location>
</feature>